<feature type="compositionally biased region" description="Pro residues" evidence="10">
    <location>
        <begin position="381"/>
        <end position="396"/>
    </location>
</feature>
<dbReference type="SUPFAM" id="SSF54695">
    <property type="entry name" value="POZ domain"/>
    <property type="match status" value="1"/>
</dbReference>
<keyword evidence="7" id="KW-0539">Nucleus</keyword>
<proteinExistence type="predicted"/>
<feature type="domain" description="C2H2-type" evidence="12">
    <location>
        <begin position="501"/>
        <end position="528"/>
    </location>
</feature>
<keyword evidence="9" id="KW-0862">Zinc</keyword>
<feature type="region of interest" description="Disordered" evidence="10">
    <location>
        <begin position="366"/>
        <end position="416"/>
    </location>
</feature>
<accession>A0A6P8ZX03</accession>
<reference evidence="14" key="1">
    <citation type="submission" date="2025-08" db="UniProtKB">
        <authorList>
            <consortium name="RefSeq"/>
        </authorList>
    </citation>
    <scope>IDENTIFICATION</scope>
    <source>
        <tissue evidence="14">Total insect</tissue>
    </source>
</reference>
<dbReference type="RefSeq" id="XP_034249674.1">
    <property type="nucleotide sequence ID" value="XM_034393783.1"/>
</dbReference>
<gene>
    <name evidence="14" type="primary">LOC117650389</name>
</gene>
<evidence type="ECO:0000256" key="4">
    <source>
        <dbReference type="ARBA" id="ARBA00022902"/>
    </source>
</evidence>
<dbReference type="SUPFAM" id="SSF57667">
    <property type="entry name" value="beta-beta-alpha zinc fingers"/>
    <property type="match status" value="1"/>
</dbReference>
<feature type="domain" description="BTB" evidence="11">
    <location>
        <begin position="31"/>
        <end position="96"/>
    </location>
</feature>
<dbReference type="SMART" id="SM00355">
    <property type="entry name" value="ZnF_C2H2"/>
    <property type="match status" value="2"/>
</dbReference>
<dbReference type="AlphaFoldDB" id="A0A6P8ZX03"/>
<dbReference type="GO" id="GO:0005634">
    <property type="term" value="C:nucleus"/>
    <property type="evidence" value="ECO:0007669"/>
    <property type="project" value="UniProtKB-SubCell"/>
</dbReference>
<dbReference type="InterPro" id="IPR051095">
    <property type="entry name" value="Dros_DevTransReg"/>
</dbReference>
<dbReference type="PANTHER" id="PTHR23110:SF111">
    <property type="entry name" value="LONGITUDINALS LACKING PROTEIN, ISOFORMS F_I_K_T"/>
    <property type="match status" value="1"/>
</dbReference>
<dbReference type="GeneID" id="117650389"/>
<comment type="function">
    <text evidence="8">Putative transcription factor required for axon growth and guidance in the central and peripheral nervous systems. Repels CNS axons away from the midline by promoting the expression of the midline repellent sli and its receptor robo.</text>
</comment>
<keyword evidence="13" id="KW-1185">Reference proteome</keyword>
<dbReference type="KEGG" id="tpal:117650389"/>
<evidence type="ECO:0000256" key="7">
    <source>
        <dbReference type="ARBA" id="ARBA00023242"/>
    </source>
</evidence>
<dbReference type="GO" id="GO:0008270">
    <property type="term" value="F:zinc ion binding"/>
    <property type="evidence" value="ECO:0007669"/>
    <property type="project" value="UniProtKB-KW"/>
</dbReference>
<evidence type="ECO:0000256" key="3">
    <source>
        <dbReference type="ARBA" id="ARBA00022782"/>
    </source>
</evidence>
<dbReference type="PROSITE" id="PS50157">
    <property type="entry name" value="ZINC_FINGER_C2H2_2"/>
    <property type="match status" value="2"/>
</dbReference>
<dbReference type="PANTHER" id="PTHR23110">
    <property type="entry name" value="BTB DOMAIN TRANSCRIPTION FACTOR"/>
    <property type="match status" value="1"/>
</dbReference>
<keyword evidence="6" id="KW-0804">Transcription</keyword>
<dbReference type="GO" id="GO:0006357">
    <property type="term" value="P:regulation of transcription by RNA polymerase II"/>
    <property type="evidence" value="ECO:0007669"/>
    <property type="project" value="TreeGrafter"/>
</dbReference>
<name>A0A6P8ZX03_THRPL</name>
<dbReference type="GO" id="GO:0035167">
    <property type="term" value="P:larval lymph gland hemopoiesis"/>
    <property type="evidence" value="ECO:0007669"/>
    <property type="project" value="UniProtKB-ARBA"/>
</dbReference>
<evidence type="ECO:0000256" key="2">
    <source>
        <dbReference type="ARBA" id="ARBA00022473"/>
    </source>
</evidence>
<evidence type="ECO:0000313" key="14">
    <source>
        <dbReference type="RefSeq" id="XP_034249674.1"/>
    </source>
</evidence>
<protein>
    <submittedName>
        <fullName evidence="14">Longitudinals lacking protein, isoforms A/B/D/L-like isoform X1</fullName>
    </submittedName>
</protein>
<dbReference type="Proteomes" id="UP000515158">
    <property type="component" value="Unplaced"/>
</dbReference>
<dbReference type="PROSITE" id="PS50097">
    <property type="entry name" value="BTB"/>
    <property type="match status" value="1"/>
</dbReference>
<dbReference type="InterPro" id="IPR011333">
    <property type="entry name" value="SKP1/BTB/POZ_sf"/>
</dbReference>
<evidence type="ECO:0000256" key="9">
    <source>
        <dbReference type="PROSITE-ProRule" id="PRU00042"/>
    </source>
</evidence>
<evidence type="ECO:0000259" key="11">
    <source>
        <dbReference type="PROSITE" id="PS50097"/>
    </source>
</evidence>
<keyword evidence="9" id="KW-0863">Zinc-finger</keyword>
<dbReference type="Pfam" id="PF00096">
    <property type="entry name" value="zf-C2H2"/>
    <property type="match status" value="1"/>
</dbReference>
<comment type="subcellular location">
    <subcellularLocation>
        <location evidence="1">Nucleus</location>
    </subcellularLocation>
</comment>
<feature type="compositionally biased region" description="Polar residues" evidence="10">
    <location>
        <begin position="311"/>
        <end position="324"/>
    </location>
</feature>
<keyword evidence="3" id="KW-0221">Differentiation</keyword>
<dbReference type="GO" id="GO:0048813">
    <property type="term" value="P:dendrite morphogenesis"/>
    <property type="evidence" value="ECO:0007669"/>
    <property type="project" value="UniProtKB-ARBA"/>
</dbReference>
<evidence type="ECO:0000256" key="6">
    <source>
        <dbReference type="ARBA" id="ARBA00023163"/>
    </source>
</evidence>
<evidence type="ECO:0000256" key="10">
    <source>
        <dbReference type="SAM" id="MobiDB-lite"/>
    </source>
</evidence>
<dbReference type="GO" id="GO:0008406">
    <property type="term" value="P:gonad development"/>
    <property type="evidence" value="ECO:0007669"/>
    <property type="project" value="UniProtKB-ARBA"/>
</dbReference>
<evidence type="ECO:0000256" key="8">
    <source>
        <dbReference type="ARBA" id="ARBA00037382"/>
    </source>
</evidence>
<dbReference type="InterPro" id="IPR013087">
    <property type="entry name" value="Znf_C2H2_type"/>
</dbReference>
<dbReference type="GO" id="GO:0007526">
    <property type="term" value="P:larval somatic muscle development"/>
    <property type="evidence" value="ECO:0007669"/>
    <property type="project" value="UniProtKB-ARBA"/>
</dbReference>
<dbReference type="OrthoDB" id="407106at2759"/>
<feature type="region of interest" description="Disordered" evidence="10">
    <location>
        <begin position="113"/>
        <end position="214"/>
    </location>
</feature>
<evidence type="ECO:0000259" key="12">
    <source>
        <dbReference type="PROSITE" id="PS50157"/>
    </source>
</evidence>
<dbReference type="CDD" id="cd18315">
    <property type="entry name" value="BTB_POZ_BAB-like"/>
    <property type="match status" value="1"/>
</dbReference>
<dbReference type="Gene3D" id="3.30.160.60">
    <property type="entry name" value="Classic Zinc Finger"/>
    <property type="match status" value="1"/>
</dbReference>
<dbReference type="GO" id="GO:0016199">
    <property type="term" value="P:axon midline choice point recognition"/>
    <property type="evidence" value="ECO:0007669"/>
    <property type="project" value="UniProtKB-ARBA"/>
</dbReference>
<organism evidence="14">
    <name type="scientific">Thrips palmi</name>
    <name type="common">Melon thrips</name>
    <dbReference type="NCBI Taxonomy" id="161013"/>
    <lineage>
        <taxon>Eukaryota</taxon>
        <taxon>Metazoa</taxon>
        <taxon>Ecdysozoa</taxon>
        <taxon>Arthropoda</taxon>
        <taxon>Hexapoda</taxon>
        <taxon>Insecta</taxon>
        <taxon>Pterygota</taxon>
        <taxon>Neoptera</taxon>
        <taxon>Paraneoptera</taxon>
        <taxon>Thysanoptera</taxon>
        <taxon>Terebrantia</taxon>
        <taxon>Thripoidea</taxon>
        <taxon>Thripidae</taxon>
        <taxon>Thrips</taxon>
    </lineage>
</organism>
<feature type="domain" description="C2H2-type" evidence="12">
    <location>
        <begin position="530"/>
        <end position="558"/>
    </location>
</feature>
<dbReference type="InterPro" id="IPR000210">
    <property type="entry name" value="BTB/POZ_dom"/>
</dbReference>
<keyword evidence="9" id="KW-0479">Metal-binding</keyword>
<evidence type="ECO:0000313" key="13">
    <source>
        <dbReference type="Proteomes" id="UP000515158"/>
    </source>
</evidence>
<feature type="compositionally biased region" description="Polar residues" evidence="10">
    <location>
        <begin position="142"/>
        <end position="155"/>
    </location>
</feature>
<dbReference type="Gene3D" id="3.30.710.10">
    <property type="entry name" value="Potassium Channel Kv1.1, Chain A"/>
    <property type="match status" value="1"/>
</dbReference>
<dbReference type="GO" id="GO:0045467">
    <property type="term" value="P:R7 cell development"/>
    <property type="evidence" value="ECO:0007669"/>
    <property type="project" value="UniProtKB-ARBA"/>
</dbReference>
<dbReference type="GO" id="GO:0007464">
    <property type="term" value="P:R3/R4 cell fate commitment"/>
    <property type="evidence" value="ECO:0007669"/>
    <property type="project" value="UniProtKB-ARBA"/>
</dbReference>
<keyword evidence="2" id="KW-0217">Developmental protein</keyword>
<keyword evidence="4" id="KW-0524">Neurogenesis</keyword>
<keyword evidence="5" id="KW-0805">Transcription regulation</keyword>
<feature type="compositionally biased region" description="Low complexity" evidence="10">
    <location>
        <begin position="113"/>
        <end position="125"/>
    </location>
</feature>
<feature type="compositionally biased region" description="Low complexity" evidence="10">
    <location>
        <begin position="397"/>
        <end position="413"/>
    </location>
</feature>
<dbReference type="SMART" id="SM00225">
    <property type="entry name" value="BTB"/>
    <property type="match status" value="1"/>
</dbReference>
<evidence type="ECO:0000256" key="1">
    <source>
        <dbReference type="ARBA" id="ARBA00004123"/>
    </source>
</evidence>
<evidence type="ECO:0000256" key="5">
    <source>
        <dbReference type="ARBA" id="ARBA00023015"/>
    </source>
</evidence>
<sequence length="561" mass="61454">MADQQYCLRWNNHQNTLISVFDSLQERGCMVDCTLGAEGQSLQAHKVVLSACSPYLEDLLTKHYDKHPILILKDVRFDELKAMVDYMYRGEVNVAHDKLNAFLRAAESLQIKGLTDSGTDPPDTGGTTGGTKRTSKGAPVSVRSNQQLTVRSTNLADDLRDGSVSPSQRKRRRRRGSEESDNDSSSNVADGKQSSAAAAPVTGPSVLNQDMLPSVPASGPADALLSSIMESAETETATDSGIFAKAVTPSSQEIVIQDKGSSDVLIEPKTEYLDDDTQDLPLGDDDSVAGPSHSRSGNFMNDNDMFMADQDGSNNAQDRLQPTCQPAKATQWRTFGPAKSHRKQPVPVSSNSELSRFWQNQFLKEARRGSSTPNGAASLPQLPPPPPPPMTPPAVPGAPVRSPRPRSGSPRSPRSADWDKVLWLPELMRRRSLDMRDVKDGPKDSAKDLSLPKADEDTVAAVALDMSASILIQHADNTLKEDEDDQEQMLDATPGEGPGAFPCPSCGKVYRWKRTLRNHLRSECGKEPQFQCPYCHLRSKRKSNIYAHIRVVHHKPKLDQV</sequence>
<feature type="compositionally biased region" description="Acidic residues" evidence="10">
    <location>
        <begin position="273"/>
        <end position="287"/>
    </location>
</feature>
<dbReference type="InterPro" id="IPR036236">
    <property type="entry name" value="Znf_C2H2_sf"/>
</dbReference>
<dbReference type="Pfam" id="PF00651">
    <property type="entry name" value="BTB"/>
    <property type="match status" value="1"/>
</dbReference>
<dbReference type="GO" id="GO:0045476">
    <property type="term" value="P:nurse cell apoptotic process"/>
    <property type="evidence" value="ECO:0007669"/>
    <property type="project" value="UniProtKB-ARBA"/>
</dbReference>
<feature type="region of interest" description="Disordered" evidence="10">
    <location>
        <begin position="272"/>
        <end position="327"/>
    </location>
</feature>
<dbReference type="InParanoid" id="A0A6P8ZX03"/>